<keyword evidence="2" id="KW-0274">FAD</keyword>
<accession>A0A1X7S0J6</accession>
<dbReference type="AlphaFoldDB" id="A0A1X7S0J6"/>
<dbReference type="Proteomes" id="UP000215127">
    <property type="component" value="Chromosome 8"/>
</dbReference>
<dbReference type="PRINTS" id="PR00420">
    <property type="entry name" value="RNGMNOXGNASE"/>
</dbReference>
<feature type="domain" description="FAD-binding" evidence="4">
    <location>
        <begin position="8"/>
        <end position="361"/>
    </location>
</feature>
<organism evidence="5 6">
    <name type="scientific">Zymoseptoria tritici (strain ST99CH_3D7)</name>
    <dbReference type="NCBI Taxonomy" id="1276538"/>
    <lineage>
        <taxon>Eukaryota</taxon>
        <taxon>Fungi</taxon>
        <taxon>Dikarya</taxon>
        <taxon>Ascomycota</taxon>
        <taxon>Pezizomycotina</taxon>
        <taxon>Dothideomycetes</taxon>
        <taxon>Dothideomycetidae</taxon>
        <taxon>Mycosphaerellales</taxon>
        <taxon>Mycosphaerellaceae</taxon>
        <taxon>Zymoseptoria</taxon>
    </lineage>
</organism>
<keyword evidence="3" id="KW-0560">Oxidoreductase</keyword>
<reference evidence="5 6" key="1">
    <citation type="submission" date="2016-06" db="EMBL/GenBank/DDBJ databases">
        <authorList>
            <person name="Kjaerup R.B."/>
            <person name="Dalgaard T.S."/>
            <person name="Juul-Madsen H.R."/>
        </authorList>
    </citation>
    <scope>NUCLEOTIDE SEQUENCE [LARGE SCALE GENOMIC DNA]</scope>
</reference>
<evidence type="ECO:0000313" key="5">
    <source>
        <dbReference type="EMBL" id="SMQ53060.1"/>
    </source>
</evidence>
<protein>
    <recommendedName>
        <fullName evidence="4">FAD-binding domain-containing protein</fullName>
    </recommendedName>
</protein>
<dbReference type="STRING" id="1276538.A0A1X7S0J6"/>
<dbReference type="EMBL" id="LT853699">
    <property type="protein sequence ID" value="SMQ53060.1"/>
    <property type="molecule type" value="Genomic_DNA"/>
</dbReference>
<evidence type="ECO:0000256" key="3">
    <source>
        <dbReference type="ARBA" id="ARBA00023002"/>
    </source>
</evidence>
<evidence type="ECO:0000259" key="4">
    <source>
        <dbReference type="Pfam" id="PF01494"/>
    </source>
</evidence>
<dbReference type="InterPro" id="IPR002938">
    <property type="entry name" value="FAD-bd"/>
</dbReference>
<dbReference type="PANTHER" id="PTHR46865">
    <property type="entry name" value="OXIDOREDUCTASE-RELATED"/>
    <property type="match status" value="1"/>
</dbReference>
<keyword evidence="6" id="KW-1185">Reference proteome</keyword>
<proteinExistence type="predicted"/>
<evidence type="ECO:0000256" key="1">
    <source>
        <dbReference type="ARBA" id="ARBA00022630"/>
    </source>
</evidence>
<evidence type="ECO:0000256" key="2">
    <source>
        <dbReference type="ARBA" id="ARBA00022827"/>
    </source>
</evidence>
<dbReference type="Pfam" id="PF01494">
    <property type="entry name" value="FAD_binding_3"/>
    <property type="match status" value="1"/>
</dbReference>
<name>A0A1X7S0J6_ZYMT9</name>
<dbReference type="GO" id="GO:0016491">
    <property type="term" value="F:oxidoreductase activity"/>
    <property type="evidence" value="ECO:0007669"/>
    <property type="project" value="UniProtKB-KW"/>
</dbReference>
<dbReference type="PANTHER" id="PTHR46865:SF2">
    <property type="entry name" value="MONOOXYGENASE"/>
    <property type="match status" value="1"/>
</dbReference>
<dbReference type="GO" id="GO:0071949">
    <property type="term" value="F:FAD binding"/>
    <property type="evidence" value="ECO:0007669"/>
    <property type="project" value="InterPro"/>
</dbReference>
<gene>
    <name evidence="5" type="ORF">ZT3D7_G8213</name>
</gene>
<dbReference type="SUPFAM" id="SSF51905">
    <property type="entry name" value="FAD/NAD(P)-binding domain"/>
    <property type="match status" value="1"/>
</dbReference>
<dbReference type="InterPro" id="IPR051704">
    <property type="entry name" value="FAD_aromatic-hydroxylase"/>
</dbReference>
<keyword evidence="1" id="KW-0285">Flavoprotein</keyword>
<dbReference type="InterPro" id="IPR036188">
    <property type="entry name" value="FAD/NAD-bd_sf"/>
</dbReference>
<dbReference type="Gene3D" id="3.50.50.60">
    <property type="entry name" value="FAD/NAD(P)-binding domain"/>
    <property type="match status" value="1"/>
</dbReference>
<evidence type="ECO:0000313" key="6">
    <source>
        <dbReference type="Proteomes" id="UP000215127"/>
    </source>
</evidence>
<sequence length="435" mass="48446">MPEKLLRILILGTSIAGPALASYLLLSPTLSSSLSITLLERSPTPRTTGQNIDLRGVGIECIQRLGLLSTIRQHLTGEAGVHWVDENDRPVASITASKEGDEAQGPTAELEILRGRLAEVLVGRCEELGEGRVEFMYGDYVEKIEQDEEEVRVRLAKGKKEMVFDLVVGADGLQSKTRRQVFGLSGESDRVHRLDIYGAFFSMPRTEADDDWRRWFHAPGRRGVMIRPSDRPDRVTVFMHKKTSSDEEAAPFQEVARSAYGETKAQKELMKETFRGMVWQEERILRELEDSEDFYYSPVAQVKMEKWSRGRVVLLGDAAHSPSPLSGMGTTLALSGAYNLAGALSTHPDDIPAALALYEEAQRPLVEAGQKLSPAINLLYDSDSPWRVWAVNWFAAGVSYFAPVMKAFFKVVGGEANRKGVWLSEYGLRRGEEVI</sequence>